<dbReference type="EMBL" id="CP019336">
    <property type="protein sequence ID" value="AUC21525.1"/>
    <property type="molecule type" value="Genomic_DNA"/>
</dbReference>
<evidence type="ECO:0000313" key="3">
    <source>
        <dbReference type="EMBL" id="AUC21525.1"/>
    </source>
</evidence>
<proteinExistence type="predicted"/>
<organism evidence="4 6">
    <name type="scientific">Polaribacter sejongensis</name>
    <dbReference type="NCBI Taxonomy" id="985043"/>
    <lineage>
        <taxon>Bacteria</taxon>
        <taxon>Pseudomonadati</taxon>
        <taxon>Bacteroidota</taxon>
        <taxon>Flavobacteriia</taxon>
        <taxon>Flavobacteriales</taxon>
        <taxon>Flavobacteriaceae</taxon>
    </lineage>
</organism>
<dbReference type="InterPro" id="IPR036514">
    <property type="entry name" value="SGNH_hydro_sf"/>
</dbReference>
<dbReference type="InterPro" id="IPR039329">
    <property type="entry name" value="SIAE"/>
</dbReference>
<accession>A0AAJ1QUG0</accession>
<protein>
    <submittedName>
        <fullName evidence="4">Sialate O-acetylesterase</fullName>
    </submittedName>
</protein>
<dbReference type="PANTHER" id="PTHR22901">
    <property type="entry name" value="SIALATE O-ACETYLESTERASE"/>
    <property type="match status" value="1"/>
</dbReference>
<dbReference type="SUPFAM" id="SSF52266">
    <property type="entry name" value="SGNH hydrolase"/>
    <property type="match status" value="1"/>
</dbReference>
<dbReference type="GO" id="GO:0001681">
    <property type="term" value="F:sialate O-acetylesterase activity"/>
    <property type="evidence" value="ECO:0007669"/>
    <property type="project" value="InterPro"/>
</dbReference>
<dbReference type="GO" id="GO:0005975">
    <property type="term" value="P:carbohydrate metabolic process"/>
    <property type="evidence" value="ECO:0007669"/>
    <property type="project" value="TreeGrafter"/>
</dbReference>
<gene>
    <name evidence="3" type="ORF">BTO15_05140</name>
    <name evidence="4" type="ORF">QWY81_01585</name>
</gene>
<dbReference type="Proteomes" id="UP000232721">
    <property type="component" value="Chromosome"/>
</dbReference>
<evidence type="ECO:0000313" key="4">
    <source>
        <dbReference type="EMBL" id="MDN3618140.1"/>
    </source>
</evidence>
<sequence>MRFKNFFKRPFVLCILLFSIGTLFSNDLKLGSLFQEHMVLQRNMPIQVWGKSLPNSLVSIQLKNKIVTVYADESGAWKTTLPKFKAGGPYKFEVTSGEESINFTDILIGEVWVCAGQSNMVVPHANIPEVHKLDALAKNIRTFEVPRTVSFSKEENIQNGVWALKNPSSATAMTFSYFLQKNADVPVGIILAAWGSSSLEGWLPKDIIKELPHFKTMMETFDANETKQQRIKSILSSKEKRQRKDDIFLRTQPNVIYNAMMHPLISYSCRGIVWYQGEANAKSKEDMLQYRKTFPFWVDYLRTQWKQPSLEFIVVALPGYIGKKNKKPRFDAENPTEDSWAWMRESQYSFDKIKNVQVVTTIDLGEAFNIHPTDKLPVGKRISLLAEKATLHKKGLVDGPKFKSYKVRKNEISIKFSDAKGLKTKDGSSPKGFWVSDKNEKWHQAEAVIKGKKVIIKAKGVDVPVHVRYAFAAKPMVNLVNKIGLPARPFRTDKFKN</sequence>
<dbReference type="PANTHER" id="PTHR22901:SF0">
    <property type="entry name" value="SIALATE O-ACETYLESTERASE"/>
    <property type="match status" value="1"/>
</dbReference>
<evidence type="ECO:0000313" key="5">
    <source>
        <dbReference type="Proteomes" id="UP000232721"/>
    </source>
</evidence>
<dbReference type="Pfam" id="PF03629">
    <property type="entry name" value="SASA"/>
    <property type="match status" value="1"/>
</dbReference>
<evidence type="ECO:0000313" key="6">
    <source>
        <dbReference type="Proteomes" id="UP001228636"/>
    </source>
</evidence>
<dbReference type="RefSeq" id="WP_165731326.1">
    <property type="nucleotide sequence ID" value="NZ_CP019336.1"/>
</dbReference>
<feature type="domain" description="Sialate O-acetylesterase" evidence="2">
    <location>
        <begin position="267"/>
        <end position="371"/>
    </location>
</feature>
<dbReference type="EMBL" id="JAUFQH010000003">
    <property type="protein sequence ID" value="MDN3618140.1"/>
    <property type="molecule type" value="Genomic_DNA"/>
</dbReference>
<dbReference type="InterPro" id="IPR005181">
    <property type="entry name" value="SASA"/>
</dbReference>
<reference evidence="3 5" key="2">
    <citation type="submission" date="2017-02" db="EMBL/GenBank/DDBJ databases">
        <title>Trade-off between light-utilization and light-protection in marine flavobacteria.</title>
        <authorList>
            <person name="Kumagai Y."/>
            <person name="Yoshizawa S."/>
            <person name="Kogure K."/>
            <person name="Iwasaki W."/>
        </authorList>
    </citation>
    <scope>NUCLEOTIDE SEQUENCE [LARGE SCALE GENOMIC DNA]</scope>
    <source>
        <strain evidence="3 5">KCTC 23670</strain>
    </source>
</reference>
<keyword evidence="5" id="KW-1185">Reference proteome</keyword>
<reference evidence="4" key="3">
    <citation type="submission" date="2023-06" db="EMBL/GenBank/DDBJ databases">
        <authorList>
            <person name="Lucena T."/>
            <person name="Sun Q."/>
        </authorList>
    </citation>
    <scope>NUCLEOTIDE SEQUENCE</scope>
    <source>
        <strain evidence="4">CECT 8670</strain>
    </source>
</reference>
<name>A0AAJ1QUG0_9FLAO</name>
<dbReference type="AlphaFoldDB" id="A0AAJ1QUG0"/>
<evidence type="ECO:0000259" key="2">
    <source>
        <dbReference type="Pfam" id="PF03629"/>
    </source>
</evidence>
<reference evidence="4 6" key="1">
    <citation type="journal article" date="2014" name="Int. J. Syst. Evol. Microbiol.">
        <title>Complete genome sequence of Corynebacterium casei LMG S-19264T (=DSM 44701T), isolated from a smear-ripened cheese.</title>
        <authorList>
            <consortium name="US DOE Joint Genome Institute (JGI-PGF)"/>
            <person name="Walter F."/>
            <person name="Albersmeier A."/>
            <person name="Kalinowski J."/>
            <person name="Ruckert C."/>
        </authorList>
    </citation>
    <scope>NUCLEOTIDE SEQUENCE [LARGE SCALE GENOMIC DNA]</scope>
    <source>
        <strain evidence="4 6">CECT 8670</strain>
    </source>
</reference>
<dbReference type="Gene3D" id="3.40.50.1110">
    <property type="entry name" value="SGNH hydrolase"/>
    <property type="match status" value="1"/>
</dbReference>
<evidence type="ECO:0000256" key="1">
    <source>
        <dbReference type="ARBA" id="ARBA00022801"/>
    </source>
</evidence>
<keyword evidence="1" id="KW-0378">Hydrolase</keyword>
<dbReference type="Proteomes" id="UP001228636">
    <property type="component" value="Unassembled WGS sequence"/>
</dbReference>